<dbReference type="PANTHER" id="PTHR38448">
    <property type="entry name" value="REGULATORY PROTEIN YLBF-RELATED"/>
    <property type="match status" value="1"/>
</dbReference>
<dbReference type="Pfam" id="PF06133">
    <property type="entry name" value="Com_YlbF"/>
    <property type="match status" value="1"/>
</dbReference>
<reference evidence="1 2" key="1">
    <citation type="submission" date="2014-12" db="EMBL/GenBank/DDBJ databases">
        <title>Draft genome sequences of 29 type strains of Enterococci.</title>
        <authorList>
            <person name="Zhong Z."/>
            <person name="Sun Z."/>
            <person name="Liu W."/>
            <person name="Zhang W."/>
            <person name="Zhang H."/>
        </authorList>
    </citation>
    <scope>NUCLEOTIDE SEQUENCE [LARGE SCALE GENOMIC DNA]</scope>
    <source>
        <strain evidence="1 2">DSM 17029</strain>
    </source>
</reference>
<dbReference type="InterPro" id="IPR052767">
    <property type="entry name" value="Bact_com_dev_regulator"/>
</dbReference>
<dbReference type="Gene3D" id="1.20.1500.10">
    <property type="entry name" value="YheA/YmcA-like"/>
    <property type="match status" value="1"/>
</dbReference>
<sequence length="120" mass="13171">MILAGKVVADYRHAKDALANPAAKAKQQAFQNAKTTFERIEPYGKYAPDFREKQRALRQAKRTLDLDETVAAFRLAETQLQDILDQTGQALAQTISEEIKVDAGNPFFTTKGCGGACHAS</sequence>
<keyword evidence="2" id="KW-1185">Reference proteome</keyword>
<gene>
    <name evidence="1" type="ORF">RU97_GL000194</name>
</gene>
<dbReference type="SUPFAM" id="SSF158622">
    <property type="entry name" value="YheA/YmcA-like"/>
    <property type="match status" value="1"/>
</dbReference>
<protein>
    <recommendedName>
        <fullName evidence="3">YlbF family regulator</fullName>
    </recommendedName>
</protein>
<dbReference type="PANTHER" id="PTHR38448:SF2">
    <property type="entry name" value="REGULATORY PROTEIN YLBF"/>
    <property type="match status" value="1"/>
</dbReference>
<dbReference type="InterPro" id="IPR023378">
    <property type="entry name" value="YheA/YmcA-like_dom_sf"/>
</dbReference>
<name>A0A1L8RJK3_9ENTE</name>
<dbReference type="InterPro" id="IPR010368">
    <property type="entry name" value="Com_YlbF"/>
</dbReference>
<evidence type="ECO:0000313" key="2">
    <source>
        <dbReference type="Proteomes" id="UP000181884"/>
    </source>
</evidence>
<evidence type="ECO:0000313" key="1">
    <source>
        <dbReference type="EMBL" id="OJG19961.1"/>
    </source>
</evidence>
<evidence type="ECO:0008006" key="3">
    <source>
        <dbReference type="Google" id="ProtNLM"/>
    </source>
</evidence>
<dbReference type="AlphaFoldDB" id="A0A1L8RJK3"/>
<dbReference type="STRING" id="214095.RU97_GL000194"/>
<proteinExistence type="predicted"/>
<dbReference type="Proteomes" id="UP000181884">
    <property type="component" value="Unassembled WGS sequence"/>
</dbReference>
<dbReference type="EMBL" id="JXKH01000001">
    <property type="protein sequence ID" value="OJG19961.1"/>
    <property type="molecule type" value="Genomic_DNA"/>
</dbReference>
<accession>A0A1L8RJK3</accession>
<comment type="caution">
    <text evidence="1">The sequence shown here is derived from an EMBL/GenBank/DDBJ whole genome shotgun (WGS) entry which is preliminary data.</text>
</comment>
<organism evidence="1 2">
    <name type="scientific">Enterococcus canis</name>
    <dbReference type="NCBI Taxonomy" id="214095"/>
    <lineage>
        <taxon>Bacteria</taxon>
        <taxon>Bacillati</taxon>
        <taxon>Bacillota</taxon>
        <taxon>Bacilli</taxon>
        <taxon>Lactobacillales</taxon>
        <taxon>Enterococcaceae</taxon>
        <taxon>Enterococcus</taxon>
    </lineage>
</organism>